<dbReference type="EMBL" id="JBHSPA010000063">
    <property type="protein sequence ID" value="MFC5831411.1"/>
    <property type="molecule type" value="Genomic_DNA"/>
</dbReference>
<organism evidence="1 2">
    <name type="scientific">Nonomuraea insulae</name>
    <dbReference type="NCBI Taxonomy" id="1616787"/>
    <lineage>
        <taxon>Bacteria</taxon>
        <taxon>Bacillati</taxon>
        <taxon>Actinomycetota</taxon>
        <taxon>Actinomycetes</taxon>
        <taxon>Streptosporangiales</taxon>
        <taxon>Streptosporangiaceae</taxon>
        <taxon>Nonomuraea</taxon>
    </lineage>
</organism>
<dbReference type="Pfam" id="PF13646">
    <property type="entry name" value="HEAT_2"/>
    <property type="match status" value="1"/>
</dbReference>
<reference evidence="2" key="1">
    <citation type="journal article" date="2019" name="Int. J. Syst. Evol. Microbiol.">
        <title>The Global Catalogue of Microorganisms (GCM) 10K type strain sequencing project: providing services to taxonomists for standard genome sequencing and annotation.</title>
        <authorList>
            <consortium name="The Broad Institute Genomics Platform"/>
            <consortium name="The Broad Institute Genome Sequencing Center for Infectious Disease"/>
            <person name="Wu L."/>
            <person name="Ma J."/>
        </authorList>
    </citation>
    <scope>NUCLEOTIDE SEQUENCE [LARGE SCALE GENOMIC DNA]</scope>
    <source>
        <strain evidence="2">CCUG 53903</strain>
    </source>
</reference>
<dbReference type="Proteomes" id="UP001596058">
    <property type="component" value="Unassembled WGS sequence"/>
</dbReference>
<dbReference type="SUPFAM" id="SSF48371">
    <property type="entry name" value="ARM repeat"/>
    <property type="match status" value="1"/>
</dbReference>
<dbReference type="Gene3D" id="1.25.10.10">
    <property type="entry name" value="Leucine-rich Repeat Variant"/>
    <property type="match status" value="1"/>
</dbReference>
<dbReference type="InterPro" id="IPR016024">
    <property type="entry name" value="ARM-type_fold"/>
</dbReference>
<dbReference type="InterPro" id="IPR011989">
    <property type="entry name" value="ARM-like"/>
</dbReference>
<sequence>MAIPILSRWHPLSSPHSSLRVTAIHYLRYAVGPGADELLSTALSDEKPAVRWTAVQVVGHLSLRHLQPQLAALLKTETDPTVLINLRRVAPRLAGHQS</sequence>
<evidence type="ECO:0000313" key="2">
    <source>
        <dbReference type="Proteomes" id="UP001596058"/>
    </source>
</evidence>
<gene>
    <name evidence="1" type="ORF">ACFPZ3_46825</name>
</gene>
<proteinExistence type="predicted"/>
<dbReference type="RefSeq" id="WP_379520879.1">
    <property type="nucleotide sequence ID" value="NZ_JBHSPA010000063.1"/>
</dbReference>
<evidence type="ECO:0000313" key="1">
    <source>
        <dbReference type="EMBL" id="MFC5831411.1"/>
    </source>
</evidence>
<comment type="caution">
    <text evidence="1">The sequence shown here is derived from an EMBL/GenBank/DDBJ whole genome shotgun (WGS) entry which is preliminary data.</text>
</comment>
<name>A0ABW1D2V3_9ACTN</name>
<keyword evidence="2" id="KW-1185">Reference proteome</keyword>
<protein>
    <submittedName>
        <fullName evidence="1">HEAT repeat domain-containing protein</fullName>
    </submittedName>
</protein>
<accession>A0ABW1D2V3</accession>